<accession>A0AAD5J2K1</accession>
<protein>
    <submittedName>
        <fullName evidence="1">Uncharacterized protein</fullName>
    </submittedName>
</protein>
<organism evidence="1 2">
    <name type="scientific">Acer negundo</name>
    <name type="common">Box elder</name>
    <dbReference type="NCBI Taxonomy" id="4023"/>
    <lineage>
        <taxon>Eukaryota</taxon>
        <taxon>Viridiplantae</taxon>
        <taxon>Streptophyta</taxon>
        <taxon>Embryophyta</taxon>
        <taxon>Tracheophyta</taxon>
        <taxon>Spermatophyta</taxon>
        <taxon>Magnoliopsida</taxon>
        <taxon>eudicotyledons</taxon>
        <taxon>Gunneridae</taxon>
        <taxon>Pentapetalae</taxon>
        <taxon>rosids</taxon>
        <taxon>malvids</taxon>
        <taxon>Sapindales</taxon>
        <taxon>Sapindaceae</taxon>
        <taxon>Hippocastanoideae</taxon>
        <taxon>Acereae</taxon>
        <taxon>Acer</taxon>
    </lineage>
</organism>
<comment type="caution">
    <text evidence="1">The sequence shown here is derived from an EMBL/GenBank/DDBJ whole genome shotgun (WGS) entry which is preliminary data.</text>
</comment>
<evidence type="ECO:0000313" key="1">
    <source>
        <dbReference type="EMBL" id="KAI9184971.1"/>
    </source>
</evidence>
<evidence type="ECO:0000313" key="2">
    <source>
        <dbReference type="Proteomes" id="UP001064489"/>
    </source>
</evidence>
<reference evidence="1" key="1">
    <citation type="journal article" date="2022" name="Plant J.">
        <title>Strategies of tolerance reflected in two North American maple genomes.</title>
        <authorList>
            <person name="McEvoy S.L."/>
            <person name="Sezen U.U."/>
            <person name="Trouern-Trend A."/>
            <person name="McMahon S.M."/>
            <person name="Schaberg P.G."/>
            <person name="Yang J."/>
            <person name="Wegrzyn J.L."/>
            <person name="Swenson N.G."/>
        </authorList>
    </citation>
    <scope>NUCLEOTIDE SEQUENCE</scope>
    <source>
        <strain evidence="1">91603</strain>
    </source>
</reference>
<proteinExistence type="predicted"/>
<dbReference type="Proteomes" id="UP001064489">
    <property type="component" value="Chromosome 3"/>
</dbReference>
<dbReference type="EMBL" id="JAJSOW010000100">
    <property type="protein sequence ID" value="KAI9184971.1"/>
    <property type="molecule type" value="Genomic_DNA"/>
</dbReference>
<gene>
    <name evidence="1" type="ORF">LWI28_002984</name>
</gene>
<dbReference type="AlphaFoldDB" id="A0AAD5J2K1"/>
<reference evidence="1" key="2">
    <citation type="submission" date="2023-02" db="EMBL/GenBank/DDBJ databases">
        <authorList>
            <person name="Swenson N.G."/>
            <person name="Wegrzyn J.L."/>
            <person name="Mcevoy S.L."/>
        </authorList>
    </citation>
    <scope>NUCLEOTIDE SEQUENCE</scope>
    <source>
        <strain evidence="1">91603</strain>
        <tissue evidence="1">Leaf</tissue>
    </source>
</reference>
<sequence>MNEVEKDLGSKYGPYVELLKRCVFKNVAGANGKVLPNPVRRERVIHATRYWGITVKGRMCLLGRGLGSRLSNVQDKWNLEVEVAKVIEKGVELGHIRFMSAGDGRRNLGEDYGSQNEFWSLSQEVTNVIKMGVALGLDFNGEEDVIGEEVARRVTEDDES</sequence>
<keyword evidence="2" id="KW-1185">Reference proteome</keyword>
<name>A0AAD5J2K1_ACENE</name>